<reference evidence="2" key="1">
    <citation type="submission" date="2019-01" db="EMBL/GenBank/DDBJ databases">
        <title>Cytophagaceae bacterium strain CAR-16.</title>
        <authorList>
            <person name="Chen W.-M."/>
        </authorList>
    </citation>
    <scope>NUCLEOTIDE SEQUENCE [LARGE SCALE GENOMIC DNA]</scope>
    <source>
        <strain evidence="2">WWJ-16</strain>
    </source>
</reference>
<dbReference type="InterPro" id="IPR032593">
    <property type="entry name" value="DUF4907"/>
</dbReference>
<name>A0A4Q1KAB8_9FLAO</name>
<dbReference type="Proteomes" id="UP000289857">
    <property type="component" value="Unassembled WGS sequence"/>
</dbReference>
<evidence type="ECO:0000313" key="2">
    <source>
        <dbReference type="Proteomes" id="UP000289857"/>
    </source>
</evidence>
<comment type="caution">
    <text evidence="1">The sequence shown here is derived from an EMBL/GenBank/DDBJ whole genome shotgun (WGS) entry which is preliminary data.</text>
</comment>
<keyword evidence="2" id="KW-1185">Reference proteome</keyword>
<sequence length="100" mass="11308">MKNQFIVVLIIVCLIGCRKEPQFSTATFQTRNGWGYTIAINKKVVIKQSIIPTVVGNQSFVTKKEALKTAAVVLRKLKRFGNPTLTKNEIDSLQITYQHE</sequence>
<dbReference type="EMBL" id="SBKN01000003">
    <property type="protein sequence ID" value="RXR22990.1"/>
    <property type="molecule type" value="Genomic_DNA"/>
</dbReference>
<dbReference type="RefSeq" id="WP_129461220.1">
    <property type="nucleotide sequence ID" value="NZ_SBKN01000003.1"/>
</dbReference>
<protein>
    <submittedName>
        <fullName evidence="1">DUF4907 domain-containing protein</fullName>
    </submittedName>
</protein>
<organism evidence="1 2">
    <name type="scientific">Flavobacterium stagni</name>
    <dbReference type="NCBI Taxonomy" id="2506421"/>
    <lineage>
        <taxon>Bacteria</taxon>
        <taxon>Pseudomonadati</taxon>
        <taxon>Bacteroidota</taxon>
        <taxon>Flavobacteriia</taxon>
        <taxon>Flavobacteriales</taxon>
        <taxon>Flavobacteriaceae</taxon>
        <taxon>Flavobacterium</taxon>
    </lineage>
</organism>
<dbReference type="AlphaFoldDB" id="A0A4Q1KAB8"/>
<dbReference type="OrthoDB" id="674043at2"/>
<gene>
    <name evidence="1" type="ORF">EQG61_07080</name>
</gene>
<proteinExistence type="predicted"/>
<evidence type="ECO:0000313" key="1">
    <source>
        <dbReference type="EMBL" id="RXR22990.1"/>
    </source>
</evidence>
<dbReference type="Pfam" id="PF16250">
    <property type="entry name" value="DUF4907"/>
    <property type="match status" value="1"/>
</dbReference>
<accession>A0A4Q1KAB8</accession>